<keyword evidence="4 13" id="KW-0597">Phosphoprotein</keyword>
<reference evidence="18 19" key="1">
    <citation type="submission" date="2016-05" db="EMBL/GenBank/DDBJ databases">
        <title>Paenibacillus sp. 1ZS3-15 nov., isolated from the rhizosphere soil.</title>
        <authorList>
            <person name="Zhang X.X."/>
            <person name="Zhang J."/>
        </authorList>
    </citation>
    <scope>NUCLEOTIDE SEQUENCE [LARGE SCALE GENOMIC DNA]</scope>
    <source>
        <strain evidence="18 19">1ZS3-15</strain>
    </source>
</reference>
<feature type="domain" description="PAS" evidence="16">
    <location>
        <begin position="137"/>
        <end position="181"/>
    </location>
</feature>
<comment type="catalytic activity">
    <reaction evidence="1">
        <text>ATP + protein L-histidine = ADP + protein N-phospho-L-histidine.</text>
        <dbReference type="EC" id="2.7.13.3"/>
    </reaction>
</comment>
<dbReference type="InterPro" id="IPR005467">
    <property type="entry name" value="His_kinase_dom"/>
</dbReference>
<comment type="similarity">
    <text evidence="2">In the N-terminal section; belongs to the phytochrome family.</text>
</comment>
<dbReference type="InterPro" id="IPR035965">
    <property type="entry name" value="PAS-like_dom_sf"/>
</dbReference>
<dbReference type="PANTHER" id="PTHR45339">
    <property type="entry name" value="HYBRID SIGNAL TRANSDUCTION HISTIDINE KINASE J"/>
    <property type="match status" value="1"/>
</dbReference>
<keyword evidence="19" id="KW-1185">Reference proteome</keyword>
<sequence>MQDLRLFDPEALFEHLYRNAPIGIALISLDRKWMNVNPAVCSIFGYSEEELLNVTLEDIRHPDDRNNTKNLLTELLAGNIPSFQLENRYFNKNGNVVWTSVYVSLVRDDKDGKPLYYITQFIDVTKSKLAELKLQESIERYTSLKKYNHDAIISFGLDGIIINGNNMVQQMTGYLIEELIGSGMSKLIGEKSAIQLLLAIKDQLEIERVEKDITLIQHKDGYSVEVLVTLAPIIIQTQTMGFYLIAKDMTEQKKLIIEKEAAEKTNKAKSDFLAMMSHEIRTPMNGVIGMTDVLLETNLDEEQIEYVQIIKKSGATLLTIINDILDFSKIESGKTELTEEPLNVRDVLSETLYLVMAKALEKNLEITTSVCPRVPNLVQGDITKLRQVLMNLLSNAIKFTPSGSISINVETVFQELNTVRLQFAVRDTGIGVPKEQVGHLFDPFYQVDHFMTRKAEGTGLGLAICKKLVELMDGEIWHEASKDQPGSTFLFTANFRVQSNHIDLGKHKRWSEQDVIVEHSTDQFLKILIAEDNEVNQIVLKKMLEKLGHQTTLVANGKEAVEAVKRDFYDIIFMDIQMPWMDGLAATKLINEMCKGKKRPCIVAVTAHAIKGDSEKYLSEGMDAYISKPISINAIADIIDRYERMNQNHRSNVER</sequence>
<dbReference type="InterPro" id="IPR004358">
    <property type="entry name" value="Sig_transdc_His_kin-like_C"/>
</dbReference>
<dbReference type="SMART" id="SM00387">
    <property type="entry name" value="HATPase_c"/>
    <property type="match status" value="1"/>
</dbReference>
<dbReference type="CDD" id="cd17546">
    <property type="entry name" value="REC_hyHK_CKI1_RcsC-like"/>
    <property type="match status" value="1"/>
</dbReference>
<dbReference type="GO" id="GO:0000155">
    <property type="term" value="F:phosphorelay sensor kinase activity"/>
    <property type="evidence" value="ECO:0007669"/>
    <property type="project" value="InterPro"/>
</dbReference>
<keyword evidence="5" id="KW-0808">Transferase</keyword>
<evidence type="ECO:0000259" key="16">
    <source>
        <dbReference type="PROSITE" id="PS50112"/>
    </source>
</evidence>
<dbReference type="InterPro" id="IPR001610">
    <property type="entry name" value="PAC"/>
</dbReference>
<evidence type="ECO:0000256" key="10">
    <source>
        <dbReference type="ARBA" id="ARBA00064003"/>
    </source>
</evidence>
<accession>A0A198AM43</accession>
<dbReference type="Pfam" id="PF08447">
    <property type="entry name" value="PAS_3"/>
    <property type="match status" value="1"/>
</dbReference>
<dbReference type="FunFam" id="1.10.287.130:FF:000002">
    <property type="entry name" value="Two-component osmosensing histidine kinase"/>
    <property type="match status" value="1"/>
</dbReference>
<dbReference type="PANTHER" id="PTHR45339:SF1">
    <property type="entry name" value="HYBRID SIGNAL TRANSDUCTION HISTIDINE KINASE J"/>
    <property type="match status" value="1"/>
</dbReference>
<dbReference type="Gene3D" id="1.10.287.130">
    <property type="match status" value="1"/>
</dbReference>
<dbReference type="EC" id="2.7.13.3" evidence="3"/>
<feature type="domain" description="PAC" evidence="17">
    <location>
        <begin position="83"/>
        <end position="136"/>
    </location>
</feature>
<gene>
    <name evidence="18" type="ORF">A8708_33475</name>
</gene>
<dbReference type="SMART" id="SM00448">
    <property type="entry name" value="REC"/>
    <property type="match status" value="1"/>
</dbReference>
<dbReference type="SUPFAM" id="SSF47384">
    <property type="entry name" value="Homodimeric domain of signal transducing histidine kinase"/>
    <property type="match status" value="1"/>
</dbReference>
<dbReference type="PROSITE" id="PS50112">
    <property type="entry name" value="PAS"/>
    <property type="match status" value="2"/>
</dbReference>
<dbReference type="InterPro" id="IPR011006">
    <property type="entry name" value="CheY-like_superfamily"/>
</dbReference>
<dbReference type="FunFam" id="3.30.565.10:FF:000010">
    <property type="entry name" value="Sensor histidine kinase RcsC"/>
    <property type="match status" value="1"/>
</dbReference>
<feature type="domain" description="Histidine kinase" evidence="14">
    <location>
        <begin position="275"/>
        <end position="497"/>
    </location>
</feature>
<name>A0A198AM43_9BACL</name>
<dbReference type="Gene3D" id="3.40.50.2300">
    <property type="match status" value="1"/>
</dbReference>
<dbReference type="SUPFAM" id="SSF55785">
    <property type="entry name" value="PYP-like sensor domain (PAS domain)"/>
    <property type="match status" value="2"/>
</dbReference>
<evidence type="ECO:0000259" key="17">
    <source>
        <dbReference type="PROSITE" id="PS50113"/>
    </source>
</evidence>
<feature type="domain" description="Response regulatory" evidence="15">
    <location>
        <begin position="526"/>
        <end position="643"/>
    </location>
</feature>
<feature type="modified residue" description="4-aspartylphosphate" evidence="13">
    <location>
        <position position="575"/>
    </location>
</feature>
<organism evidence="18 19">
    <name type="scientific">Paenibacillus oryzisoli</name>
    <dbReference type="NCBI Taxonomy" id="1850517"/>
    <lineage>
        <taxon>Bacteria</taxon>
        <taxon>Bacillati</taxon>
        <taxon>Bacillota</taxon>
        <taxon>Bacilli</taxon>
        <taxon>Bacillales</taxon>
        <taxon>Paenibacillaceae</taxon>
        <taxon>Paenibacillus</taxon>
    </lineage>
</organism>
<dbReference type="PROSITE" id="PS50113">
    <property type="entry name" value="PAC"/>
    <property type="match status" value="1"/>
</dbReference>
<evidence type="ECO:0000256" key="4">
    <source>
        <dbReference type="ARBA" id="ARBA00022553"/>
    </source>
</evidence>
<dbReference type="PROSITE" id="PS50110">
    <property type="entry name" value="RESPONSE_REGULATORY"/>
    <property type="match status" value="1"/>
</dbReference>
<comment type="subunit">
    <text evidence="10">At low DSF concentrations, interacts with RpfF.</text>
</comment>
<dbReference type="SMART" id="SM00086">
    <property type="entry name" value="PAC"/>
    <property type="match status" value="2"/>
</dbReference>
<keyword evidence="7 18" id="KW-0418">Kinase</keyword>
<dbReference type="InterPro" id="IPR001789">
    <property type="entry name" value="Sig_transdc_resp-reg_receiver"/>
</dbReference>
<evidence type="ECO:0000256" key="3">
    <source>
        <dbReference type="ARBA" id="ARBA00012438"/>
    </source>
</evidence>
<dbReference type="CDD" id="cd00082">
    <property type="entry name" value="HisKA"/>
    <property type="match status" value="1"/>
</dbReference>
<dbReference type="STRING" id="1850517.A8708_33475"/>
<dbReference type="InterPro" id="IPR000700">
    <property type="entry name" value="PAS-assoc_C"/>
</dbReference>
<dbReference type="InterPro" id="IPR003594">
    <property type="entry name" value="HATPase_dom"/>
</dbReference>
<dbReference type="InterPro" id="IPR000014">
    <property type="entry name" value="PAS"/>
</dbReference>
<evidence type="ECO:0000256" key="2">
    <source>
        <dbReference type="ARBA" id="ARBA00006402"/>
    </source>
</evidence>
<dbReference type="PROSITE" id="PS50109">
    <property type="entry name" value="HIS_KIN"/>
    <property type="match status" value="1"/>
</dbReference>
<dbReference type="OrthoDB" id="9790669at2"/>
<evidence type="ECO:0000256" key="5">
    <source>
        <dbReference type="ARBA" id="ARBA00022679"/>
    </source>
</evidence>
<dbReference type="Pfam" id="PF02518">
    <property type="entry name" value="HATPase_c"/>
    <property type="match status" value="1"/>
</dbReference>
<keyword evidence="8" id="KW-0067">ATP-binding</keyword>
<keyword evidence="9" id="KW-0902">Two-component regulatory system</keyword>
<dbReference type="InterPro" id="IPR036890">
    <property type="entry name" value="HATPase_C_sf"/>
</dbReference>
<evidence type="ECO:0000256" key="9">
    <source>
        <dbReference type="ARBA" id="ARBA00023012"/>
    </source>
</evidence>
<dbReference type="SUPFAM" id="SSF55874">
    <property type="entry name" value="ATPase domain of HSP90 chaperone/DNA topoisomerase II/histidine kinase"/>
    <property type="match status" value="1"/>
</dbReference>
<dbReference type="NCBIfam" id="TIGR00229">
    <property type="entry name" value="sensory_box"/>
    <property type="match status" value="2"/>
</dbReference>
<dbReference type="SMART" id="SM00388">
    <property type="entry name" value="HisKA"/>
    <property type="match status" value="1"/>
</dbReference>
<dbReference type="Pfam" id="PF13426">
    <property type="entry name" value="PAS_9"/>
    <property type="match status" value="1"/>
</dbReference>
<dbReference type="PRINTS" id="PR00344">
    <property type="entry name" value="BCTRLSENSOR"/>
</dbReference>
<evidence type="ECO:0000256" key="8">
    <source>
        <dbReference type="ARBA" id="ARBA00022840"/>
    </source>
</evidence>
<dbReference type="GO" id="GO:0005524">
    <property type="term" value="F:ATP binding"/>
    <property type="evidence" value="ECO:0007669"/>
    <property type="project" value="UniProtKB-KW"/>
</dbReference>
<dbReference type="InterPro" id="IPR036097">
    <property type="entry name" value="HisK_dim/P_sf"/>
</dbReference>
<feature type="domain" description="PAS" evidence="16">
    <location>
        <begin position="9"/>
        <end position="79"/>
    </location>
</feature>
<evidence type="ECO:0000313" key="19">
    <source>
        <dbReference type="Proteomes" id="UP000078454"/>
    </source>
</evidence>
<proteinExistence type="inferred from homology"/>
<dbReference type="Pfam" id="PF00512">
    <property type="entry name" value="HisKA"/>
    <property type="match status" value="1"/>
</dbReference>
<dbReference type="Proteomes" id="UP000078454">
    <property type="component" value="Unassembled WGS sequence"/>
</dbReference>
<dbReference type="EMBL" id="LYPB01000046">
    <property type="protein sequence ID" value="OAS22086.1"/>
    <property type="molecule type" value="Genomic_DNA"/>
</dbReference>
<evidence type="ECO:0000259" key="15">
    <source>
        <dbReference type="PROSITE" id="PS50110"/>
    </source>
</evidence>
<dbReference type="Pfam" id="PF00072">
    <property type="entry name" value="Response_reg"/>
    <property type="match status" value="1"/>
</dbReference>
<dbReference type="InterPro" id="IPR003661">
    <property type="entry name" value="HisK_dim/P_dom"/>
</dbReference>
<evidence type="ECO:0000256" key="13">
    <source>
        <dbReference type="PROSITE-ProRule" id="PRU00169"/>
    </source>
</evidence>
<dbReference type="Gene3D" id="3.30.450.20">
    <property type="entry name" value="PAS domain"/>
    <property type="match status" value="2"/>
</dbReference>
<dbReference type="Gene3D" id="3.30.565.10">
    <property type="entry name" value="Histidine kinase-like ATPase, C-terminal domain"/>
    <property type="match status" value="1"/>
</dbReference>
<keyword evidence="6" id="KW-0547">Nucleotide-binding</keyword>
<evidence type="ECO:0000259" key="14">
    <source>
        <dbReference type="PROSITE" id="PS50109"/>
    </source>
</evidence>
<evidence type="ECO:0000256" key="6">
    <source>
        <dbReference type="ARBA" id="ARBA00022741"/>
    </source>
</evidence>
<protein>
    <recommendedName>
        <fullName evidence="12">Circadian input-output histidine kinase CikA</fullName>
        <ecNumber evidence="3">2.7.13.3</ecNumber>
    </recommendedName>
    <alternativeName>
        <fullName evidence="11">Sensory/regulatory protein RpfC</fullName>
    </alternativeName>
</protein>
<dbReference type="SMART" id="SM00091">
    <property type="entry name" value="PAS"/>
    <property type="match status" value="2"/>
</dbReference>
<dbReference type="SUPFAM" id="SSF52172">
    <property type="entry name" value="CheY-like"/>
    <property type="match status" value="1"/>
</dbReference>
<dbReference type="CDD" id="cd16922">
    <property type="entry name" value="HATPase_EvgS-ArcB-TorS-like"/>
    <property type="match status" value="1"/>
</dbReference>
<evidence type="ECO:0000256" key="1">
    <source>
        <dbReference type="ARBA" id="ARBA00000085"/>
    </source>
</evidence>
<evidence type="ECO:0000256" key="11">
    <source>
        <dbReference type="ARBA" id="ARBA00068150"/>
    </source>
</evidence>
<dbReference type="AlphaFoldDB" id="A0A198AM43"/>
<dbReference type="CDD" id="cd00130">
    <property type="entry name" value="PAS"/>
    <property type="match status" value="2"/>
</dbReference>
<comment type="caution">
    <text evidence="18">The sequence shown here is derived from an EMBL/GenBank/DDBJ whole genome shotgun (WGS) entry which is preliminary data.</text>
</comment>
<evidence type="ECO:0000313" key="18">
    <source>
        <dbReference type="EMBL" id="OAS22086.1"/>
    </source>
</evidence>
<evidence type="ECO:0000256" key="7">
    <source>
        <dbReference type="ARBA" id="ARBA00022777"/>
    </source>
</evidence>
<dbReference type="InterPro" id="IPR013655">
    <property type="entry name" value="PAS_fold_3"/>
</dbReference>
<evidence type="ECO:0000256" key="12">
    <source>
        <dbReference type="ARBA" id="ARBA00074306"/>
    </source>
</evidence>
<dbReference type="RefSeq" id="WP_068662225.1">
    <property type="nucleotide sequence ID" value="NZ_LYPB01000046.1"/>
</dbReference>